<dbReference type="EMBL" id="VSSQ01013918">
    <property type="protein sequence ID" value="MPM52559.1"/>
    <property type="molecule type" value="Genomic_DNA"/>
</dbReference>
<name>A0A645AHA5_9ZZZZ</name>
<accession>A0A645AHA5</accession>
<dbReference type="Pfam" id="PF05987">
    <property type="entry name" value="DUF898"/>
    <property type="match status" value="1"/>
</dbReference>
<reference evidence="1" key="1">
    <citation type="submission" date="2019-08" db="EMBL/GenBank/DDBJ databases">
        <authorList>
            <person name="Kucharzyk K."/>
            <person name="Murdoch R.W."/>
            <person name="Higgins S."/>
            <person name="Loffler F."/>
        </authorList>
    </citation>
    <scope>NUCLEOTIDE SEQUENCE</scope>
</reference>
<organism evidence="1">
    <name type="scientific">bioreactor metagenome</name>
    <dbReference type="NCBI Taxonomy" id="1076179"/>
    <lineage>
        <taxon>unclassified sequences</taxon>
        <taxon>metagenomes</taxon>
        <taxon>ecological metagenomes</taxon>
    </lineage>
</organism>
<proteinExistence type="predicted"/>
<comment type="caution">
    <text evidence="1">The sequence shown here is derived from an EMBL/GenBank/DDBJ whole genome shotgun (WGS) entry which is preliminary data.</text>
</comment>
<protein>
    <submittedName>
        <fullName evidence="1">Uncharacterized protein</fullName>
    </submittedName>
</protein>
<gene>
    <name evidence="1" type="ORF">SDC9_99319</name>
</gene>
<dbReference type="InterPro" id="IPR010295">
    <property type="entry name" value="DUF898"/>
</dbReference>
<sequence>MLLTLLTLGFYRPFARVNEYRMKFDSVTLYVKGSVDQLTGRLQQGQKEGFGDALADAAGLDLIG</sequence>
<evidence type="ECO:0000313" key="1">
    <source>
        <dbReference type="EMBL" id="MPM52559.1"/>
    </source>
</evidence>
<dbReference type="AlphaFoldDB" id="A0A645AHA5"/>